<dbReference type="PRINTS" id="PR00577">
    <property type="entry name" value="OPSINRH3RH4"/>
</dbReference>
<dbReference type="InterPro" id="IPR017452">
    <property type="entry name" value="GPCR_Rhodpsn_7TM"/>
</dbReference>
<feature type="domain" description="G-protein coupled receptors family 1 profile" evidence="16">
    <location>
        <begin position="68"/>
        <end position="332"/>
    </location>
</feature>
<evidence type="ECO:0000256" key="6">
    <source>
        <dbReference type="ARBA" id="ARBA00022989"/>
    </source>
</evidence>
<keyword evidence="14" id="KW-0844">Vision</keyword>
<dbReference type="PROSITE" id="PS00238">
    <property type="entry name" value="OPSIN"/>
    <property type="match status" value="1"/>
</dbReference>
<reference evidence="17" key="1">
    <citation type="submission" date="2012-12" db="EMBL/GenBank/DDBJ databases">
        <title>External coincidence model explains cricket's photoperiodic responses.</title>
        <authorList>
            <person name="Tamaki S."/>
            <person name="Takemoto S."/>
            <person name="Uryu O."/>
            <person name="Kamae Y."/>
            <person name="Tomioka K."/>
        </authorList>
    </citation>
    <scope>NUCLEOTIDE SEQUENCE</scope>
</reference>
<dbReference type="SUPFAM" id="SSF81321">
    <property type="entry name" value="Family A G protein-coupled receptor-like"/>
    <property type="match status" value="1"/>
</dbReference>
<feature type="transmembrane region" description="Helical" evidence="15">
    <location>
        <begin position="126"/>
        <end position="147"/>
    </location>
</feature>
<comment type="caution">
    <text evidence="15">Lacks conserved residue(s) required for the propagation of feature annotation.</text>
</comment>
<dbReference type="InterPro" id="IPR027430">
    <property type="entry name" value="Retinal_BS"/>
</dbReference>
<keyword evidence="9 15" id="KW-0472">Membrane</keyword>
<evidence type="ECO:0000256" key="2">
    <source>
        <dbReference type="ARBA" id="ARBA00022543"/>
    </source>
</evidence>
<evidence type="ECO:0000256" key="13">
    <source>
        <dbReference type="ARBA" id="ARBA00023224"/>
    </source>
</evidence>
<feature type="transmembrane region" description="Helical" evidence="15">
    <location>
        <begin position="279"/>
        <end position="303"/>
    </location>
</feature>
<dbReference type="GO" id="GO:0009881">
    <property type="term" value="F:photoreceptor activity"/>
    <property type="evidence" value="ECO:0007669"/>
    <property type="project" value="UniProtKB-KW"/>
</dbReference>
<dbReference type="FunFam" id="1.20.1070.10:FF:000044">
    <property type="entry name" value="Opsin, ultraviolet-sensitive"/>
    <property type="match status" value="1"/>
</dbReference>
<dbReference type="PROSITE" id="PS00237">
    <property type="entry name" value="G_PROTEIN_RECEP_F1_1"/>
    <property type="match status" value="1"/>
</dbReference>
<dbReference type="InterPro" id="IPR050125">
    <property type="entry name" value="GPCR_opsins"/>
</dbReference>
<name>A0A060N0J4_9ORTH</name>
<organism evidence="17">
    <name type="scientific">Svercacheta siamensis</name>
    <dbReference type="NCBI Taxonomy" id="2484694"/>
    <lineage>
        <taxon>Eukaryota</taxon>
        <taxon>Metazoa</taxon>
        <taxon>Ecdysozoa</taxon>
        <taxon>Arthropoda</taxon>
        <taxon>Hexapoda</taxon>
        <taxon>Insecta</taxon>
        <taxon>Pterygota</taxon>
        <taxon>Neoptera</taxon>
        <taxon>Polyneoptera</taxon>
        <taxon>Orthoptera</taxon>
        <taxon>Ensifera</taxon>
        <taxon>Gryllidea</taxon>
        <taxon>Grylloidea</taxon>
        <taxon>Gryllidae</taxon>
        <taxon>Gryllinae</taxon>
        <taxon>Svercacheta</taxon>
    </lineage>
</organism>
<dbReference type="CDD" id="cd15079">
    <property type="entry name" value="7tmA_photoreceptors_insect"/>
    <property type="match status" value="1"/>
</dbReference>
<evidence type="ECO:0000256" key="10">
    <source>
        <dbReference type="ARBA" id="ARBA00023157"/>
    </source>
</evidence>
<evidence type="ECO:0000256" key="12">
    <source>
        <dbReference type="ARBA" id="ARBA00023180"/>
    </source>
</evidence>
<keyword evidence="5 15" id="KW-0681">Retinal protein</keyword>
<evidence type="ECO:0000256" key="8">
    <source>
        <dbReference type="ARBA" id="ARBA00023040"/>
    </source>
</evidence>
<dbReference type="PRINTS" id="PR00237">
    <property type="entry name" value="GPCRRHODOPSN"/>
</dbReference>
<dbReference type="PROSITE" id="PS50262">
    <property type="entry name" value="G_PROTEIN_RECEP_F1_2"/>
    <property type="match status" value="1"/>
</dbReference>
<dbReference type="PRINTS" id="PR00238">
    <property type="entry name" value="OPSIN"/>
</dbReference>
<keyword evidence="3 15" id="KW-0716">Sensory transduction</keyword>
<dbReference type="GO" id="GO:0007602">
    <property type="term" value="P:phototransduction"/>
    <property type="evidence" value="ECO:0007669"/>
    <property type="project" value="UniProtKB-KW"/>
</dbReference>
<keyword evidence="13 15" id="KW-0807">Transducer</keyword>
<sequence length="379" mass="42983">MNSTTSLGGAPIALPYESYVVQLLGWNIPAEHIELVHPHWRGYETPSKFWHFGFAFMYFCIMVMSCLGNGIVLWIFGTTKSLRTPSNMFVVNQALLDMLMMIEMPLFVLNSLFYQRPIGWEVGCDIYALLGSVSGIGSAINNAAIAYDRYRTIAFPLDGRLQFGHAMAFIFGTWVWAMPFSLLPLLRVWGRYVPEGFLTTCSFDYLTDDEDTRVFTASIFVWSYAFPLCLIIFFYCKLFNQVRFHEKMLKDQARKMNVKSLQTNQDAEQKSVEIRIAKVAFTIFFLFLCSWTPYATVAMIGAFGNRALLTPMSTMIPALTAKIVSCIDPWVYAINHPRFRGELLRRAPWFGVKEINPSDVGSVTTDRTTTTGTTEAVSA</sequence>
<feature type="transmembrane region" description="Helical" evidence="15">
    <location>
        <begin position="219"/>
        <end position="240"/>
    </location>
</feature>
<dbReference type="InterPro" id="IPR000276">
    <property type="entry name" value="GPCR_Rhodpsn"/>
</dbReference>
<keyword evidence="7 15" id="KW-0157">Chromophore</keyword>
<evidence type="ECO:0000256" key="1">
    <source>
        <dbReference type="ARBA" id="ARBA00004141"/>
    </source>
</evidence>
<evidence type="ECO:0000313" key="17">
    <source>
        <dbReference type="EMBL" id="BAN42619.1"/>
    </source>
</evidence>
<dbReference type="InterPro" id="IPR001760">
    <property type="entry name" value="Opsin"/>
</dbReference>
<evidence type="ECO:0000256" key="9">
    <source>
        <dbReference type="ARBA" id="ARBA00023136"/>
    </source>
</evidence>
<dbReference type="EMBL" id="AB769501">
    <property type="protein sequence ID" value="BAN42619.1"/>
    <property type="molecule type" value="mRNA"/>
</dbReference>
<feature type="transmembrane region" description="Helical" evidence="15">
    <location>
        <begin position="49"/>
        <end position="77"/>
    </location>
</feature>
<dbReference type="PANTHER" id="PTHR24240">
    <property type="entry name" value="OPSIN"/>
    <property type="match status" value="1"/>
</dbReference>
<gene>
    <name evidence="17" type="primary">op-B</name>
</gene>
<feature type="transmembrane region" description="Helical" evidence="15">
    <location>
        <begin position="89"/>
        <end position="114"/>
    </location>
</feature>
<evidence type="ECO:0000256" key="15">
    <source>
        <dbReference type="RuleBase" id="RU004951"/>
    </source>
</evidence>
<evidence type="ECO:0000256" key="5">
    <source>
        <dbReference type="ARBA" id="ARBA00022925"/>
    </source>
</evidence>
<keyword evidence="4 15" id="KW-0812">Transmembrane</keyword>
<dbReference type="Gene3D" id="1.20.1070.10">
    <property type="entry name" value="Rhodopsin 7-helix transmembrane proteins"/>
    <property type="match status" value="1"/>
</dbReference>
<keyword evidence="2 15" id="KW-0600">Photoreceptor protein</keyword>
<keyword evidence="6 15" id="KW-1133">Transmembrane helix</keyword>
<keyword evidence="12" id="KW-0325">Glycoprotein</keyword>
<protein>
    <submittedName>
        <fullName evidence="17">Opsin-Blue</fullName>
    </submittedName>
</protein>
<keyword evidence="11 15" id="KW-0675">Receptor</keyword>
<feature type="transmembrane region" description="Helical" evidence="15">
    <location>
        <begin position="168"/>
        <end position="189"/>
    </location>
</feature>
<dbReference type="AlphaFoldDB" id="A0A060N0J4"/>
<comment type="similarity">
    <text evidence="15">Belongs to the G-protein coupled receptor 1 family. Opsin subfamily.</text>
</comment>
<evidence type="ECO:0000256" key="7">
    <source>
        <dbReference type="ARBA" id="ARBA00022991"/>
    </source>
</evidence>
<dbReference type="GO" id="GO:0016020">
    <property type="term" value="C:membrane"/>
    <property type="evidence" value="ECO:0007669"/>
    <property type="project" value="UniProtKB-SubCell"/>
</dbReference>
<keyword evidence="8 15" id="KW-0297">G-protein coupled receptor</keyword>
<comment type="subcellular location">
    <subcellularLocation>
        <location evidence="1 15">Membrane</location>
        <topology evidence="1 15">Multi-pass membrane protein</topology>
    </subcellularLocation>
</comment>
<keyword evidence="10" id="KW-1015">Disulfide bond</keyword>
<evidence type="ECO:0000259" key="16">
    <source>
        <dbReference type="PROSITE" id="PS50262"/>
    </source>
</evidence>
<evidence type="ECO:0000256" key="14">
    <source>
        <dbReference type="ARBA" id="ARBA00023305"/>
    </source>
</evidence>
<evidence type="ECO:0000256" key="11">
    <source>
        <dbReference type="ARBA" id="ARBA00023170"/>
    </source>
</evidence>
<dbReference type="GO" id="GO:0007601">
    <property type="term" value="P:visual perception"/>
    <property type="evidence" value="ECO:0007669"/>
    <property type="project" value="UniProtKB-KW"/>
</dbReference>
<evidence type="ECO:0000256" key="3">
    <source>
        <dbReference type="ARBA" id="ARBA00022606"/>
    </source>
</evidence>
<dbReference type="Pfam" id="PF00001">
    <property type="entry name" value="7tm_1"/>
    <property type="match status" value="1"/>
</dbReference>
<proteinExistence type="evidence at transcript level"/>
<accession>A0A060N0J4</accession>
<dbReference type="GO" id="GO:0004930">
    <property type="term" value="F:G protein-coupled receptor activity"/>
    <property type="evidence" value="ECO:0007669"/>
    <property type="project" value="UniProtKB-KW"/>
</dbReference>
<evidence type="ECO:0000256" key="4">
    <source>
        <dbReference type="ARBA" id="ARBA00022692"/>
    </source>
</evidence>